<dbReference type="Proteomes" id="UP000030108">
    <property type="component" value="Unassembled WGS sequence"/>
</dbReference>
<accession>A0A0A1UIV1</accession>
<name>A0A0A1UIV1_9AGAM</name>
<dbReference type="OrthoDB" id="2433298at2759"/>
<dbReference type="AlphaFoldDB" id="A0A0A1UIV1"/>
<dbReference type="EMBL" id="JATN01000321">
    <property type="protein sequence ID" value="EUC59039.1"/>
    <property type="molecule type" value="Genomic_DNA"/>
</dbReference>
<comment type="caution">
    <text evidence="2">The sequence shown here is derived from an EMBL/GenBank/DDBJ whole genome shotgun (WGS) entry which is preliminary data.</text>
</comment>
<protein>
    <submittedName>
        <fullName evidence="2">1,3-beta-glucan synthase</fullName>
    </submittedName>
</protein>
<evidence type="ECO:0000313" key="2">
    <source>
        <dbReference type="EMBL" id="EUC59039.1"/>
    </source>
</evidence>
<dbReference type="SMART" id="SM01205">
    <property type="entry name" value="FKS1_dom1"/>
    <property type="match status" value="1"/>
</dbReference>
<organism evidence="2 3">
    <name type="scientific">Rhizoctonia solani AG-3 Rhs1AP</name>
    <dbReference type="NCBI Taxonomy" id="1086054"/>
    <lineage>
        <taxon>Eukaryota</taxon>
        <taxon>Fungi</taxon>
        <taxon>Dikarya</taxon>
        <taxon>Basidiomycota</taxon>
        <taxon>Agaricomycotina</taxon>
        <taxon>Agaricomycetes</taxon>
        <taxon>Cantharellales</taxon>
        <taxon>Ceratobasidiaceae</taxon>
        <taxon>Rhizoctonia</taxon>
    </lineage>
</organism>
<feature type="domain" description="1,3-beta-glucan synthase component FKS1-like" evidence="1">
    <location>
        <begin position="14"/>
        <end position="96"/>
    </location>
</feature>
<dbReference type="Pfam" id="PF14288">
    <property type="entry name" value="FKS1_dom1"/>
    <property type="match status" value="1"/>
</dbReference>
<proteinExistence type="predicted"/>
<gene>
    <name evidence="2" type="ORF">RSOL_293900</name>
</gene>
<evidence type="ECO:0000259" key="1">
    <source>
        <dbReference type="SMART" id="SM01205"/>
    </source>
</evidence>
<reference evidence="3" key="1">
    <citation type="journal article" date="2014" name="Genome Announc.">
        <title>Draft genome sequence of the plant-pathogenic soil fungus Rhizoctonia solani anastomosis group 3 strain Rhs1AP.</title>
        <authorList>
            <person name="Cubeta M.A."/>
            <person name="Thomas E."/>
            <person name="Dean R.A."/>
            <person name="Jabaji S."/>
            <person name="Neate S.M."/>
            <person name="Tavantzis S."/>
            <person name="Toda T."/>
            <person name="Vilgalys R."/>
            <person name="Bharathan N."/>
            <person name="Fedorova-Abrams N."/>
            <person name="Pakala S.B."/>
            <person name="Pakala S.M."/>
            <person name="Zafar N."/>
            <person name="Joardar V."/>
            <person name="Losada L."/>
            <person name="Nierman W.C."/>
        </authorList>
    </citation>
    <scope>NUCLEOTIDE SEQUENCE [LARGE SCALE GENOMIC DNA]</scope>
    <source>
        <strain evidence="3">AG-3</strain>
    </source>
</reference>
<sequence length="96" mass="11034">MTACVKLPSISCARARLPRSALCPSVLCFILKCADDYYRSPECQNRQEPVPEGLHLRSVVKPLYRLLHDQGYELQDGKFVRREKDHKVIIGYDDVN</sequence>
<evidence type="ECO:0000313" key="3">
    <source>
        <dbReference type="Proteomes" id="UP000030108"/>
    </source>
</evidence>
<dbReference type="InterPro" id="IPR026899">
    <property type="entry name" value="FKS1-like_dom1"/>
</dbReference>